<feature type="transmembrane region" description="Helical" evidence="5">
    <location>
        <begin position="318"/>
        <end position="344"/>
    </location>
</feature>
<evidence type="ECO:0000256" key="3">
    <source>
        <dbReference type="ARBA" id="ARBA00022989"/>
    </source>
</evidence>
<feature type="transmembrane region" description="Helical" evidence="5">
    <location>
        <begin position="21"/>
        <end position="40"/>
    </location>
</feature>
<sequence length="397" mass="43969">MGWLIILIKELTDMIRDRRTIFMMVVMPLVVIPLLAITAIKLTQSQIEKAKDKELRVAVIGETAAPELFKRLSKEENFFLVTMTNADSARAMTAEQTLDGVVIIPQDFSEFVEGDKQATIRLIFKSSESLNAARRRIEAIIDQYDREIVNERIGRLQLDETLFDAIAIEREDVASTEEKFAENAGGFLPYIFIIFGFMGSIYPALDLGAGEKERGTLETILSSPASRFDIVMGKFLVVLLFSIATAFLAMLGVLIMVYQFLPTIETNITQTVMDMLGPRRIFIIMSMVLPVSAFFAAVALAISIFAKSFKEAQSMMAPLNIIIILPAMIGMLPGFKLSAVTAAIPILNLSLATKAILGGSADPILIAEVYLSLFFLAGVSIYGCAKWFNREETLFRS</sequence>
<gene>
    <name evidence="7" type="ORF">METZ01_LOCUS59788</name>
</gene>
<dbReference type="Pfam" id="PF12698">
    <property type="entry name" value="ABC2_membrane_3"/>
    <property type="match status" value="1"/>
</dbReference>
<evidence type="ECO:0000256" key="4">
    <source>
        <dbReference type="ARBA" id="ARBA00023136"/>
    </source>
</evidence>
<feature type="transmembrane region" description="Helical" evidence="5">
    <location>
        <begin position="187"/>
        <end position="205"/>
    </location>
</feature>
<keyword evidence="4 5" id="KW-0472">Membrane</keyword>
<name>A0A381SU67_9ZZZZ</name>
<protein>
    <recommendedName>
        <fullName evidence="6">ABC-2 type transporter transmembrane domain-containing protein</fullName>
    </recommendedName>
</protein>
<reference evidence="7" key="1">
    <citation type="submission" date="2018-05" db="EMBL/GenBank/DDBJ databases">
        <authorList>
            <person name="Lanie J.A."/>
            <person name="Ng W.-L."/>
            <person name="Kazmierczak K.M."/>
            <person name="Andrzejewski T.M."/>
            <person name="Davidsen T.M."/>
            <person name="Wayne K.J."/>
            <person name="Tettelin H."/>
            <person name="Glass J.I."/>
            <person name="Rusch D."/>
            <person name="Podicherti R."/>
            <person name="Tsui H.-C.T."/>
            <person name="Winkler M.E."/>
        </authorList>
    </citation>
    <scope>NUCLEOTIDE SEQUENCE</scope>
</reference>
<evidence type="ECO:0000256" key="2">
    <source>
        <dbReference type="ARBA" id="ARBA00022692"/>
    </source>
</evidence>
<dbReference type="Gene3D" id="3.40.1710.10">
    <property type="entry name" value="abc type-2 transporter like domain"/>
    <property type="match status" value="1"/>
</dbReference>
<accession>A0A381SU67</accession>
<feature type="transmembrane region" description="Helical" evidence="5">
    <location>
        <begin position="281"/>
        <end position="306"/>
    </location>
</feature>
<keyword evidence="2 5" id="KW-0812">Transmembrane</keyword>
<dbReference type="EMBL" id="UINC01003508">
    <property type="protein sequence ID" value="SVA06934.1"/>
    <property type="molecule type" value="Genomic_DNA"/>
</dbReference>
<evidence type="ECO:0000256" key="1">
    <source>
        <dbReference type="ARBA" id="ARBA00004141"/>
    </source>
</evidence>
<keyword evidence="3 5" id="KW-1133">Transmembrane helix</keyword>
<organism evidence="7">
    <name type="scientific">marine metagenome</name>
    <dbReference type="NCBI Taxonomy" id="408172"/>
    <lineage>
        <taxon>unclassified sequences</taxon>
        <taxon>metagenomes</taxon>
        <taxon>ecological metagenomes</taxon>
    </lineage>
</organism>
<dbReference type="GO" id="GO:0140359">
    <property type="term" value="F:ABC-type transporter activity"/>
    <property type="evidence" value="ECO:0007669"/>
    <property type="project" value="InterPro"/>
</dbReference>
<evidence type="ECO:0000256" key="5">
    <source>
        <dbReference type="SAM" id="Phobius"/>
    </source>
</evidence>
<proteinExistence type="predicted"/>
<feature type="domain" description="ABC-2 type transporter transmembrane" evidence="6">
    <location>
        <begin position="18"/>
        <end position="376"/>
    </location>
</feature>
<dbReference type="PANTHER" id="PTHR43471:SF3">
    <property type="entry name" value="ABC TRANSPORTER PERMEASE PROTEIN NATB"/>
    <property type="match status" value="1"/>
</dbReference>
<feature type="transmembrane region" description="Helical" evidence="5">
    <location>
        <begin position="235"/>
        <end position="261"/>
    </location>
</feature>
<evidence type="ECO:0000313" key="7">
    <source>
        <dbReference type="EMBL" id="SVA06934.1"/>
    </source>
</evidence>
<dbReference type="GO" id="GO:0016020">
    <property type="term" value="C:membrane"/>
    <property type="evidence" value="ECO:0007669"/>
    <property type="project" value="UniProtKB-SubCell"/>
</dbReference>
<feature type="transmembrane region" description="Helical" evidence="5">
    <location>
        <begin position="364"/>
        <end position="388"/>
    </location>
</feature>
<evidence type="ECO:0000259" key="6">
    <source>
        <dbReference type="Pfam" id="PF12698"/>
    </source>
</evidence>
<dbReference type="PANTHER" id="PTHR43471">
    <property type="entry name" value="ABC TRANSPORTER PERMEASE"/>
    <property type="match status" value="1"/>
</dbReference>
<dbReference type="AlphaFoldDB" id="A0A381SU67"/>
<comment type="subcellular location">
    <subcellularLocation>
        <location evidence="1">Membrane</location>
        <topology evidence="1">Multi-pass membrane protein</topology>
    </subcellularLocation>
</comment>
<dbReference type="InterPro" id="IPR013525">
    <property type="entry name" value="ABC2_TM"/>
</dbReference>